<organism evidence="1 2">
    <name type="scientific">Colletotrichum truncatum</name>
    <name type="common">Anthracnose fungus</name>
    <name type="synonym">Colletotrichum capsici</name>
    <dbReference type="NCBI Taxonomy" id="5467"/>
    <lineage>
        <taxon>Eukaryota</taxon>
        <taxon>Fungi</taxon>
        <taxon>Dikarya</taxon>
        <taxon>Ascomycota</taxon>
        <taxon>Pezizomycotina</taxon>
        <taxon>Sordariomycetes</taxon>
        <taxon>Hypocreomycetidae</taxon>
        <taxon>Glomerellales</taxon>
        <taxon>Glomerellaceae</taxon>
        <taxon>Colletotrichum</taxon>
        <taxon>Colletotrichum truncatum species complex</taxon>
    </lineage>
</organism>
<name>A0ACC3YV45_COLTU</name>
<keyword evidence="2" id="KW-1185">Reference proteome</keyword>
<evidence type="ECO:0000313" key="2">
    <source>
        <dbReference type="Proteomes" id="UP000805649"/>
    </source>
</evidence>
<reference evidence="1 2" key="1">
    <citation type="journal article" date="2020" name="Phytopathology">
        <title>Genome Sequence Resources of Colletotrichum truncatum, C. plurivorum, C. musicola, and C. sojae: Four Species Pathogenic to Soybean (Glycine max).</title>
        <authorList>
            <person name="Rogerio F."/>
            <person name="Boufleur T.R."/>
            <person name="Ciampi-Guillardi M."/>
            <person name="Sukno S.A."/>
            <person name="Thon M.R."/>
            <person name="Massola Junior N.S."/>
            <person name="Baroncelli R."/>
        </authorList>
    </citation>
    <scope>NUCLEOTIDE SEQUENCE [LARGE SCALE GENOMIC DNA]</scope>
    <source>
        <strain evidence="1 2">CMES1059</strain>
    </source>
</reference>
<protein>
    <submittedName>
        <fullName evidence="1">Heterokaryon incompatibility protein</fullName>
    </submittedName>
</protein>
<proteinExistence type="predicted"/>
<sequence>MSNHQQSASSVPTSSSANTIMDDGKFQAELDKQLSLKQQALSVTPFMPGFSIHDKKARFPGFHMRRVQYKAGQVVEPGSLPLSHDLVMHESVPMQLRDGTQLYSDIFLPSRFQDLQSKSKDPVPAIIAWSPYGKQKGVTILDDLPFRAGVPKHRVSELQKWEGPDPAFWCPQGYAVINPDSRGAYTSEGDLLMFGHQEAEDGADFITWVSKQPWCNGKVALSGNSWLAIAQWRIAGLRPEGLAAIAPWEGFVDFYRQSMYPGGILFPGFHQEVVGSFATQGRLEDITSYARNHDVVDAYWLDKMAHPERINVPVYAVASWTNPVHTVGTFAAWEALPEDLPKWLRVHNAQEWAEYYNDSNQKDLLRFFDFYLKGKTGNGWLSTPQVRLSVLHFGLTDLEDTTNRAETSFPLERVRNTKLFLQENNSLSLNPSGQHSALSYDSTSGKLCFSYQFQEECETTGYFMAHLAMSCQEHSEMDIFVQVEKLTPTNRRQAVMTIRPFNAAIRAVLKFLHDKDYLPGSAGMAFHRGPDGCLRASHALDKDETTSRPEKPVYTHNRRVSLKKGEIRHLDIPMRPYGMFWKAGDTMRLTVQGSMVIPFAIPGLEMHNTDNKAKILTAAELGTEPGFIDFVVKDATCLFLTLASMSTEDAARVSWLKELKSNHLTDESLPITFQMTRDAAGSNTIWNWHPDSSTSNSGTRDPLHIMGWDRYNKDMFNLYQWRFLAPVFGTGQPFRFQFPKGTVLPYVKVDRRSESKGFFGEVSKVNIHPAHIKAPKLAMNKDGSIALALKKANDDPGLYEYFDKEANNLQKLKGYKSNHLIKPIAAYEYDGDRCLLFPWAEGGNLAEYWSRRNSGSSLNKKESAWIFSQLTGLFGALEELHQNNCRHGDLKPENILLFIDADKTKTLQIADLGLTTFHELDAATRIRKAKDILTMTPPGTSRYEPPEMDKDRDKKLPAHKTRSRAYDIWSMGCVVLELLIWLANDFEAVSEFRNNTAYFWDRVKGKGKKYCVQYDSKGYIQTLSTKWPARSAWGELLTLVKTRLLVVKVSENWDVSSPRYRGTASEAHKTMRRIQKKYYPVTTDDGLAPGYDYEDNGIIPSLPSHENNLDEFDGLVGIERKATEELEPKPRRSLAKNNYYEVNSKFEEQRSKLNDSWEFHTDNTFASQVFEKVNYGLWGPLTTGKKIFCAKCITVSSQALFPSEFKPLDAQSHCDLCGILLDALRRVYNVLPEVVRLRQTRTTISVEDGPNLLSIYIEPDRDIPPGRQIGLTTLPGMNSTEQLTLLKQWLCSCDSAHDACNRRAGQNDLGMPTRLVKVTEPMKVLSSSTLESCRYIALSHCWGQLQKHERFCLYRENHTQLQEHIEFNCLPKTFQDAITVTRGLGIDYIWIDTLCIIQDDKDDWENESTKMEEVFSEAYCTISAASAKSSLDGFLSDRPPRQSVHLQVKGSPDLYVCPHIDDFHQDVELAEINRRGWVLQERALSRRSIYFTPNQVYWECGDGIRCETLGRLYNSKAAFLGDANFPQSALDYYRDGRQLLIQDLYERYSALAFTMASDRAVAILGLQTRLARALKTQAAHGSFEKYFARSILWKRNQPADMTTIVQSTWTVPTWSWFSKSGKIQYMDLEFDKIEWANEDFESPFSRNPDLLSGASYFGRGEDHTILRGVARCMDISEEQVASQIVFDRKNELKAKDLRVVIIGRDKEGLDAKAHALVICKSQNESRGNRYERVGVASLLETQFLDEGVKVDIW</sequence>
<dbReference type="EMBL" id="VUJX02000006">
    <property type="protein sequence ID" value="KAL0935742.1"/>
    <property type="molecule type" value="Genomic_DNA"/>
</dbReference>
<comment type="caution">
    <text evidence="1">The sequence shown here is derived from an EMBL/GenBank/DDBJ whole genome shotgun (WGS) entry which is preliminary data.</text>
</comment>
<gene>
    <name evidence="1" type="ORF">CTRU02_210333</name>
</gene>
<evidence type="ECO:0000313" key="1">
    <source>
        <dbReference type="EMBL" id="KAL0935742.1"/>
    </source>
</evidence>
<accession>A0ACC3YV45</accession>
<dbReference type="Proteomes" id="UP000805649">
    <property type="component" value="Unassembled WGS sequence"/>
</dbReference>